<dbReference type="Proteomes" id="UP000050874">
    <property type="component" value="Unassembled WGS sequence"/>
</dbReference>
<accession>A0A0R2PZR6</accession>
<dbReference type="AlphaFoldDB" id="A0A0R2PZR6"/>
<reference evidence="2" key="1">
    <citation type="submission" date="2015-10" db="EMBL/GenBank/DDBJ databases">
        <title>Metagenome-Assembled Genomes uncover a global brackish microbiome.</title>
        <authorList>
            <person name="Hugerth L.W."/>
            <person name="Larsson J."/>
            <person name="Alneberg J."/>
            <person name="Lindh M.V."/>
            <person name="Legrand C."/>
            <person name="Pinhassi J."/>
            <person name="Andersson A."/>
        </authorList>
    </citation>
    <scope>NUCLEOTIDE SEQUENCE [LARGE SCALE GENOMIC DNA]</scope>
</reference>
<dbReference type="PROSITE" id="PS51257">
    <property type="entry name" value="PROKAR_LIPOPROTEIN"/>
    <property type="match status" value="1"/>
</dbReference>
<name>A0A0R2PZR6_9GAMM</name>
<sequence>MNKLLPILLAILITSCSTDTVDNNRQYNIDLAQDWMDNLFIHSDFESARSQMHSEFTFTYMGITETGGIPYTKDVFINDYLPIVGELLPNGIVLTTTDVIADENGVALMQTGDSEGINGEYDNQYVFTFKMKDGLIHTVEEFNSDLLVATRLYRNELLPLD</sequence>
<dbReference type="EMBL" id="LIAV01000033">
    <property type="protein sequence ID" value="KRO41034.1"/>
    <property type="molecule type" value="Genomic_DNA"/>
</dbReference>
<protein>
    <recommendedName>
        <fullName evidence="3">SnoaL-like domain-containing protein</fullName>
    </recommendedName>
</protein>
<comment type="caution">
    <text evidence="1">The sequence shown here is derived from an EMBL/GenBank/DDBJ whole genome shotgun (WGS) entry which is preliminary data.</text>
</comment>
<dbReference type="SUPFAM" id="SSF54427">
    <property type="entry name" value="NTF2-like"/>
    <property type="match status" value="1"/>
</dbReference>
<evidence type="ECO:0000313" key="2">
    <source>
        <dbReference type="Proteomes" id="UP000050874"/>
    </source>
</evidence>
<evidence type="ECO:0000313" key="1">
    <source>
        <dbReference type="EMBL" id="KRO41034.1"/>
    </source>
</evidence>
<dbReference type="Gene3D" id="3.10.450.50">
    <property type="match status" value="1"/>
</dbReference>
<gene>
    <name evidence="1" type="ORF">ABR63_02925</name>
</gene>
<organism evidence="1 2">
    <name type="scientific">SAR86 cluster bacterium BACL1 MAG-120920-bin57</name>
    <dbReference type="NCBI Taxonomy" id="1655571"/>
    <lineage>
        <taxon>Bacteria</taxon>
        <taxon>Pseudomonadati</taxon>
        <taxon>Pseudomonadota</taxon>
        <taxon>Gammaproteobacteria</taxon>
        <taxon>SAR86 cluster</taxon>
    </lineage>
</organism>
<evidence type="ECO:0008006" key="3">
    <source>
        <dbReference type="Google" id="ProtNLM"/>
    </source>
</evidence>
<dbReference type="InterPro" id="IPR032710">
    <property type="entry name" value="NTF2-like_dom_sf"/>
</dbReference>
<proteinExistence type="predicted"/>